<dbReference type="PANTHER" id="PTHR31373">
    <property type="entry name" value="OS06G0652100 PROTEIN"/>
    <property type="match status" value="1"/>
</dbReference>
<gene>
    <name evidence="4" type="ORF">BCR36DRAFT_362963</name>
    <name evidence="3" type="ORF">BCR36DRAFT_587460</name>
</gene>
<accession>A0A1Y1UWZ8</accession>
<dbReference type="EMBL" id="MCFH01000070">
    <property type="protein sequence ID" value="ORX42161.1"/>
    <property type="molecule type" value="Genomic_DNA"/>
</dbReference>
<dbReference type="AlphaFoldDB" id="A0A1Y1UWZ8"/>
<evidence type="ECO:0000313" key="3">
    <source>
        <dbReference type="EMBL" id="ORX42160.1"/>
    </source>
</evidence>
<evidence type="ECO:0000259" key="2">
    <source>
        <dbReference type="Pfam" id="PF25043"/>
    </source>
</evidence>
<evidence type="ECO:0000259" key="1">
    <source>
        <dbReference type="Pfam" id="PF11443"/>
    </source>
</evidence>
<sequence length="504" mass="57621">MMATIATIDNNNLSYTENGAIGYKTSGKDLLDINFAISSMRNMDESQIIEKYIKAFNEENMLAVKWLFYARDCRSGVGERRLFRICLDYLEKNHPEIVRALLSLIPEYGRWDDLFALLKGQLKSEVFKVIKDQLEEDKKNMSENKPISLCAKWMPSINTSSKTTRQLARLLINEFKYNDKKYRKMLSQMRSFLKVVEVSMSAKKWSEINYSAVPSRANLIYNKAFLKNDTIRRKEFLEKLKKGETKINSQVLFPHDIVNKYGSSNNVDDTLEELWKGLPDYVNGNGNTICVADSSGSMCCNASPNSSVTCMQVAFSLAVYFAERSSGRYKDKYITFSSSPSLVDLSGANTLKDKLRIINNHCYCSNTNLEAVFNLILDFAVDNQLPQEELPSNILILSDMEFDSMVDFGSYQRSQREAFFSIMKRKFKSKGYLIPRLVFWNINSRTGTIPVKENELGVALVSGFSPAIIKMVLSNKTDPFECLLEQLNSERYQPIEDALKDLIK</sequence>
<dbReference type="InterPro" id="IPR058580">
    <property type="entry name" value="DUF2828"/>
</dbReference>
<dbReference type="InterPro" id="IPR011205">
    <property type="entry name" value="UCP015417_vWA"/>
</dbReference>
<dbReference type="Pfam" id="PF25043">
    <property type="entry name" value="DUF7788"/>
    <property type="match status" value="1"/>
</dbReference>
<protein>
    <submittedName>
        <fullName evidence="3">Uncharacterized protein</fullName>
    </submittedName>
</protein>
<dbReference type="OrthoDB" id="2125018at2759"/>
<dbReference type="SUPFAM" id="SSF53300">
    <property type="entry name" value="vWA-like"/>
    <property type="match status" value="1"/>
</dbReference>
<dbReference type="PIRSF" id="PIRSF015417">
    <property type="entry name" value="T31B5_30_vWA"/>
    <property type="match status" value="1"/>
</dbReference>
<dbReference type="Proteomes" id="UP000193719">
    <property type="component" value="Unassembled WGS sequence"/>
</dbReference>
<dbReference type="InterPro" id="IPR056690">
    <property type="entry name" value="DUF7788"/>
</dbReference>
<evidence type="ECO:0000313" key="4">
    <source>
        <dbReference type="EMBL" id="ORX42161.1"/>
    </source>
</evidence>
<feature type="domain" description="DUF7788" evidence="2">
    <location>
        <begin position="287"/>
        <end position="476"/>
    </location>
</feature>
<keyword evidence="5" id="KW-1185">Reference proteome</keyword>
<reference evidence="3 5" key="1">
    <citation type="submission" date="2016-08" db="EMBL/GenBank/DDBJ databases">
        <title>Genomes of anaerobic fungi encode conserved fungal cellulosomes for biomass hydrolysis.</title>
        <authorList>
            <consortium name="DOE Joint Genome Institute"/>
            <person name="Haitjema C.H."/>
            <person name="Gilmore S.P."/>
            <person name="Henske J.K."/>
            <person name="Solomon K.V."/>
            <person name="De Groot R."/>
            <person name="Kuo A."/>
            <person name="Mondo S.J."/>
            <person name="Salamov A.A."/>
            <person name="Labutti K."/>
            <person name="Zhao Z."/>
            <person name="Chiniquy J."/>
            <person name="Barry K."/>
            <person name="Brewer H.M."/>
            <person name="Purvine S.O."/>
            <person name="Wright A.T."/>
            <person name="Boxma B."/>
            <person name="Van Alen T."/>
            <person name="Hackstein J.H."/>
            <person name="Baker S.E."/>
            <person name="Grigoriev I.V."/>
            <person name="O'Malley M.A."/>
        </authorList>
    </citation>
    <scope>NUCLEOTIDE SEQUENCE [LARGE SCALE GENOMIC DNA]</scope>
    <source>
        <strain evidence="3">Finn</strain>
        <strain evidence="5">finn</strain>
    </source>
</reference>
<name>A0A1Y1UWZ8_9FUNG</name>
<organism evidence="3 5">
    <name type="scientific">Piromyces finnis</name>
    <dbReference type="NCBI Taxonomy" id="1754191"/>
    <lineage>
        <taxon>Eukaryota</taxon>
        <taxon>Fungi</taxon>
        <taxon>Fungi incertae sedis</taxon>
        <taxon>Chytridiomycota</taxon>
        <taxon>Chytridiomycota incertae sedis</taxon>
        <taxon>Neocallimastigomycetes</taxon>
        <taxon>Neocallimastigales</taxon>
        <taxon>Neocallimastigaceae</taxon>
        <taxon>Piromyces</taxon>
    </lineage>
</organism>
<dbReference type="Pfam" id="PF11443">
    <property type="entry name" value="DUF2828"/>
    <property type="match status" value="2"/>
</dbReference>
<reference evidence="3 5" key="2">
    <citation type="submission" date="2016-08" db="EMBL/GenBank/DDBJ databases">
        <title>Pervasive Adenine N6-methylation of Active Genes in Fungi.</title>
        <authorList>
            <consortium name="DOE Joint Genome Institute"/>
            <person name="Mondo S.J."/>
            <person name="Dannebaum R.O."/>
            <person name="Kuo R.C."/>
            <person name="Labutti K."/>
            <person name="Haridas S."/>
            <person name="Kuo A."/>
            <person name="Salamov A."/>
            <person name="Ahrendt S.R."/>
            <person name="Lipzen A."/>
            <person name="Sullivan W."/>
            <person name="Andreopoulos W.B."/>
            <person name="Clum A."/>
            <person name="Lindquist E."/>
            <person name="Daum C."/>
            <person name="Ramamoorthy G.K."/>
            <person name="Gryganskyi A."/>
            <person name="Culley D."/>
            <person name="Magnuson J.K."/>
            <person name="James T.Y."/>
            <person name="O'Malley M.A."/>
            <person name="Stajich J.E."/>
            <person name="Spatafora J.W."/>
            <person name="Visel A."/>
            <person name="Grigoriev I.V."/>
        </authorList>
    </citation>
    <scope>NUCLEOTIDE SEQUENCE [LARGE SCALE GENOMIC DNA]</scope>
    <source>
        <strain evidence="5">finn</strain>
        <strain evidence="3">Finn</strain>
    </source>
</reference>
<feature type="domain" description="DUF2828" evidence="1">
    <location>
        <begin position="16"/>
        <end position="118"/>
    </location>
</feature>
<proteinExistence type="predicted"/>
<dbReference type="InterPro" id="IPR036465">
    <property type="entry name" value="vWFA_dom_sf"/>
</dbReference>
<dbReference type="EMBL" id="MCFH01000070">
    <property type="protein sequence ID" value="ORX42160.1"/>
    <property type="molecule type" value="Genomic_DNA"/>
</dbReference>
<dbReference type="PANTHER" id="PTHR31373:SF27">
    <property type="entry name" value="TROVE DOMAIN-CONTAINING PROTEIN"/>
    <property type="match status" value="1"/>
</dbReference>
<evidence type="ECO:0000313" key="5">
    <source>
        <dbReference type="Proteomes" id="UP000193719"/>
    </source>
</evidence>
<dbReference type="Gene3D" id="3.40.50.410">
    <property type="entry name" value="von Willebrand factor, type A domain"/>
    <property type="match status" value="1"/>
</dbReference>
<feature type="domain" description="DUF2828" evidence="1">
    <location>
        <begin position="126"/>
        <end position="266"/>
    </location>
</feature>
<comment type="caution">
    <text evidence="3">The sequence shown here is derived from an EMBL/GenBank/DDBJ whole genome shotgun (WGS) entry which is preliminary data.</text>
</comment>